<evidence type="ECO:0000313" key="7">
    <source>
        <dbReference type="Proteomes" id="UP000288012"/>
    </source>
</evidence>
<keyword evidence="7" id="KW-1185">Reference proteome</keyword>
<evidence type="ECO:0000256" key="4">
    <source>
        <dbReference type="SAM" id="SignalP"/>
    </source>
</evidence>
<name>A0A3S1CMH0_9GAMM</name>
<dbReference type="GO" id="GO:0005507">
    <property type="term" value="F:copper ion binding"/>
    <property type="evidence" value="ECO:0007669"/>
    <property type="project" value="InterPro"/>
</dbReference>
<dbReference type="EMBL" id="RZGR01000003">
    <property type="protein sequence ID" value="RUQ90767.1"/>
    <property type="molecule type" value="Genomic_DNA"/>
</dbReference>
<dbReference type="InterPro" id="IPR018152">
    <property type="entry name" value="SOD_Cu/Zn_BS"/>
</dbReference>
<feature type="domain" description="Superoxide dismutase copper/zinc binding" evidence="5">
    <location>
        <begin position="37"/>
        <end position="160"/>
    </location>
</feature>
<dbReference type="InterPro" id="IPR036423">
    <property type="entry name" value="SOD-like_Cu/Zn_dom_sf"/>
</dbReference>
<sequence length="177" mass="18905">MNKWFFITALTFASLASHAEQVRVTIYDTTAAENSLGEILFKDTAKGLLIIPDLHGLTPGLHGLHLHQHSNCAAHGMDAGEHFDPDNTKSHQGPYGSGHLGDLPVLYVTADGKATTPTLAPRLKTSVLKNTAVMIHAGGDNYSDNPKAGGGGDRIACGIVQSNENQKNEHKQEHPNP</sequence>
<keyword evidence="2" id="KW-0479">Metal-binding</keyword>
<dbReference type="Pfam" id="PF00080">
    <property type="entry name" value="Sod_Cu"/>
    <property type="match status" value="1"/>
</dbReference>
<organism evidence="6 7">
    <name type="scientific">Legionella septentrionalis</name>
    <dbReference type="NCBI Taxonomy" id="2498109"/>
    <lineage>
        <taxon>Bacteria</taxon>
        <taxon>Pseudomonadati</taxon>
        <taxon>Pseudomonadota</taxon>
        <taxon>Gammaproteobacteria</taxon>
        <taxon>Legionellales</taxon>
        <taxon>Legionellaceae</taxon>
        <taxon>Legionella</taxon>
    </lineage>
</organism>
<comment type="cofactor">
    <cofactor evidence="2">
        <name>Zn(2+)</name>
        <dbReference type="ChEBI" id="CHEBI:29105"/>
    </cofactor>
    <text evidence="2">Binds 1 zinc ion per subunit.</text>
</comment>
<dbReference type="Gene3D" id="2.60.40.200">
    <property type="entry name" value="Superoxide dismutase, copper/zinc binding domain"/>
    <property type="match status" value="1"/>
</dbReference>
<dbReference type="RefSeq" id="WP_127111041.1">
    <property type="nucleotide sequence ID" value="NZ_RZGR01000003.1"/>
</dbReference>
<dbReference type="Proteomes" id="UP000288012">
    <property type="component" value="Unassembled WGS sequence"/>
</dbReference>
<comment type="catalytic activity">
    <reaction evidence="2">
        <text>2 superoxide + 2 H(+) = H2O2 + O2</text>
        <dbReference type="Rhea" id="RHEA:20696"/>
        <dbReference type="ChEBI" id="CHEBI:15378"/>
        <dbReference type="ChEBI" id="CHEBI:15379"/>
        <dbReference type="ChEBI" id="CHEBI:16240"/>
        <dbReference type="ChEBI" id="CHEBI:18421"/>
        <dbReference type="EC" id="1.15.1.1"/>
    </reaction>
</comment>
<feature type="signal peptide" evidence="4">
    <location>
        <begin position="1"/>
        <end position="19"/>
    </location>
</feature>
<keyword evidence="2" id="KW-0560">Oxidoreductase</keyword>
<keyword evidence="2" id="KW-0186">Copper</keyword>
<dbReference type="EC" id="1.15.1.1" evidence="2"/>
<keyword evidence="2" id="KW-0862">Zinc</keyword>
<comment type="caution">
    <text evidence="6">The sequence shown here is derived from an EMBL/GenBank/DDBJ whole genome shotgun (WGS) entry which is preliminary data.</text>
</comment>
<feature type="region of interest" description="Disordered" evidence="3">
    <location>
        <begin position="143"/>
        <end position="177"/>
    </location>
</feature>
<evidence type="ECO:0000313" key="6">
    <source>
        <dbReference type="EMBL" id="RUQ90767.1"/>
    </source>
</evidence>
<comment type="similarity">
    <text evidence="1 2">Belongs to the Cu-Zn superoxide dismutase family.</text>
</comment>
<comment type="cofactor">
    <cofactor evidence="2">
        <name>Cu cation</name>
        <dbReference type="ChEBI" id="CHEBI:23378"/>
    </cofactor>
    <text evidence="2">Binds 1 copper ion per subunit.</text>
</comment>
<evidence type="ECO:0000259" key="5">
    <source>
        <dbReference type="Pfam" id="PF00080"/>
    </source>
</evidence>
<keyword evidence="4" id="KW-0732">Signal</keyword>
<dbReference type="AlphaFoldDB" id="A0A3S1CMH0"/>
<proteinExistence type="inferred from homology"/>
<dbReference type="PRINTS" id="PR00068">
    <property type="entry name" value="CUZNDISMTASE"/>
</dbReference>
<feature type="compositionally biased region" description="Basic and acidic residues" evidence="3">
    <location>
        <begin position="166"/>
        <end position="177"/>
    </location>
</feature>
<protein>
    <recommendedName>
        <fullName evidence="2">Superoxide dismutase [Cu-Zn]</fullName>
        <ecNumber evidence="2">1.15.1.1</ecNumber>
    </recommendedName>
</protein>
<dbReference type="InterPro" id="IPR001424">
    <property type="entry name" value="SOD_Cu_Zn_dom"/>
</dbReference>
<dbReference type="PANTHER" id="PTHR10003">
    <property type="entry name" value="SUPEROXIDE DISMUTASE CU-ZN -RELATED"/>
    <property type="match status" value="1"/>
</dbReference>
<reference evidence="6 7" key="1">
    <citation type="submission" date="2018-12" db="EMBL/GenBank/DDBJ databases">
        <title>Legionella sp,whole genome shotgun sequence.</title>
        <authorList>
            <person name="Wu H."/>
        </authorList>
    </citation>
    <scope>NUCLEOTIDE SEQUENCE [LARGE SCALE GENOMIC DNA]</scope>
    <source>
        <strain evidence="7">km714</strain>
    </source>
</reference>
<dbReference type="GO" id="GO:0004784">
    <property type="term" value="F:superoxide dismutase activity"/>
    <property type="evidence" value="ECO:0007669"/>
    <property type="project" value="UniProtKB-EC"/>
</dbReference>
<gene>
    <name evidence="6" type="ORF">EKM59_01480</name>
</gene>
<evidence type="ECO:0000256" key="2">
    <source>
        <dbReference type="RuleBase" id="RU000393"/>
    </source>
</evidence>
<evidence type="ECO:0000256" key="1">
    <source>
        <dbReference type="ARBA" id="ARBA00010457"/>
    </source>
</evidence>
<evidence type="ECO:0000256" key="3">
    <source>
        <dbReference type="SAM" id="MobiDB-lite"/>
    </source>
</evidence>
<comment type="function">
    <text evidence="2">Destroys radicals which are normally produced within the cells and which are toxic to biological systems.</text>
</comment>
<dbReference type="SUPFAM" id="SSF49329">
    <property type="entry name" value="Cu,Zn superoxide dismutase-like"/>
    <property type="match status" value="1"/>
</dbReference>
<feature type="chain" id="PRO_5018616307" description="Superoxide dismutase [Cu-Zn]" evidence="4">
    <location>
        <begin position="20"/>
        <end position="177"/>
    </location>
</feature>
<accession>A0A3S1CMH0</accession>
<dbReference type="PROSITE" id="PS00332">
    <property type="entry name" value="SOD_CU_ZN_2"/>
    <property type="match status" value="1"/>
</dbReference>
<dbReference type="InterPro" id="IPR024134">
    <property type="entry name" value="SOD_Cu/Zn_/chaperone"/>
</dbReference>